<feature type="domain" description="HTH luxR-type" evidence="1">
    <location>
        <begin position="143"/>
        <end position="208"/>
    </location>
</feature>
<dbReference type="InterPro" id="IPR011006">
    <property type="entry name" value="CheY-like_superfamily"/>
</dbReference>
<dbReference type="PROSITE" id="PS50043">
    <property type="entry name" value="HTH_LUXR_2"/>
    <property type="match status" value="1"/>
</dbReference>
<dbReference type="InterPro" id="IPR051015">
    <property type="entry name" value="EvgA-like"/>
</dbReference>
<dbReference type="PRINTS" id="PR00038">
    <property type="entry name" value="HTHLUXR"/>
</dbReference>
<keyword evidence="3" id="KW-1185">Reference proteome</keyword>
<dbReference type="EMBL" id="AAOF01000006">
    <property type="protein sequence ID" value="EAR21775.1"/>
    <property type="molecule type" value="Genomic_DNA"/>
</dbReference>
<name>A4BRF3_9GAMM</name>
<dbReference type="SUPFAM" id="SSF52172">
    <property type="entry name" value="CheY-like"/>
    <property type="match status" value="1"/>
</dbReference>
<dbReference type="PANTHER" id="PTHR45566">
    <property type="entry name" value="HTH-TYPE TRANSCRIPTIONAL REGULATOR YHJB-RELATED"/>
    <property type="match status" value="1"/>
</dbReference>
<organism evidence="2 3">
    <name type="scientific">Nitrococcus mobilis Nb-231</name>
    <dbReference type="NCBI Taxonomy" id="314278"/>
    <lineage>
        <taxon>Bacteria</taxon>
        <taxon>Pseudomonadati</taxon>
        <taxon>Pseudomonadota</taxon>
        <taxon>Gammaproteobacteria</taxon>
        <taxon>Chromatiales</taxon>
        <taxon>Ectothiorhodospiraceae</taxon>
        <taxon>Nitrococcus</taxon>
    </lineage>
</organism>
<dbReference type="eggNOG" id="COG2197">
    <property type="taxonomic scope" value="Bacteria"/>
</dbReference>
<comment type="caution">
    <text evidence="2">The sequence shown here is derived from an EMBL/GenBank/DDBJ whole genome shotgun (WGS) entry which is preliminary data.</text>
</comment>
<dbReference type="CDD" id="cd06170">
    <property type="entry name" value="LuxR_C_like"/>
    <property type="match status" value="1"/>
</dbReference>
<proteinExistence type="predicted"/>
<sequence length="224" mass="25049">MSVTQLLEASTHAKRRSEDFIILPFSSADEFLSCRLSFTVKLILLSVGSGCVSEETVCNDIDRLKQGLVDVPVVILSEREEPHCILKALRLGVHSYISTGLNPEVVILALRLIQAGGSFIPSSILLEPFEGKRSVKEQSGMFAPTLLQGLTPRQSEVLQLLREGKSNKIIAYELKMQESTVKVHVRQIMKKFKAINRTHAAFLANRLYEKKGLERKARESETDN</sequence>
<dbReference type="SUPFAM" id="SSF46894">
    <property type="entry name" value="C-terminal effector domain of the bipartite response regulators"/>
    <property type="match status" value="1"/>
</dbReference>
<dbReference type="Proteomes" id="UP000003374">
    <property type="component" value="Unassembled WGS sequence"/>
</dbReference>
<accession>A4BRF3</accession>
<dbReference type="Gene3D" id="3.40.50.2300">
    <property type="match status" value="1"/>
</dbReference>
<evidence type="ECO:0000313" key="2">
    <source>
        <dbReference type="EMBL" id="EAR21775.1"/>
    </source>
</evidence>
<dbReference type="HOGENOM" id="CLU_000445_90_8_6"/>
<dbReference type="PANTHER" id="PTHR45566:SF1">
    <property type="entry name" value="HTH-TYPE TRANSCRIPTIONAL REGULATOR YHJB-RELATED"/>
    <property type="match status" value="1"/>
</dbReference>
<dbReference type="InterPro" id="IPR016032">
    <property type="entry name" value="Sig_transdc_resp-reg_C-effctor"/>
</dbReference>
<protein>
    <submittedName>
        <fullName evidence="2">Bacterial regulatory protein, LuxR family:Response regulator receiver</fullName>
    </submittedName>
</protein>
<evidence type="ECO:0000259" key="1">
    <source>
        <dbReference type="PROSITE" id="PS50043"/>
    </source>
</evidence>
<dbReference type="STRING" id="314278.NB231_03560"/>
<dbReference type="InterPro" id="IPR000792">
    <property type="entry name" value="Tscrpt_reg_LuxR_C"/>
</dbReference>
<dbReference type="GO" id="GO:0003677">
    <property type="term" value="F:DNA binding"/>
    <property type="evidence" value="ECO:0007669"/>
    <property type="project" value="InterPro"/>
</dbReference>
<gene>
    <name evidence="2" type="ORF">NB231_03560</name>
</gene>
<dbReference type="SMART" id="SM00421">
    <property type="entry name" value="HTH_LUXR"/>
    <property type="match status" value="1"/>
</dbReference>
<reference evidence="2 3" key="1">
    <citation type="submission" date="2006-02" db="EMBL/GenBank/DDBJ databases">
        <authorList>
            <person name="Waterbury J."/>
            <person name="Ferriera S."/>
            <person name="Johnson J."/>
            <person name="Kravitz S."/>
            <person name="Halpern A."/>
            <person name="Remington K."/>
            <person name="Beeson K."/>
            <person name="Tran B."/>
            <person name="Rogers Y.-H."/>
            <person name="Friedman R."/>
            <person name="Venter J.C."/>
        </authorList>
    </citation>
    <scope>NUCLEOTIDE SEQUENCE [LARGE SCALE GENOMIC DNA]</scope>
    <source>
        <strain evidence="2 3">Nb-231</strain>
    </source>
</reference>
<dbReference type="Pfam" id="PF00196">
    <property type="entry name" value="GerE"/>
    <property type="match status" value="1"/>
</dbReference>
<evidence type="ECO:0000313" key="3">
    <source>
        <dbReference type="Proteomes" id="UP000003374"/>
    </source>
</evidence>
<dbReference type="GO" id="GO:0006355">
    <property type="term" value="P:regulation of DNA-templated transcription"/>
    <property type="evidence" value="ECO:0007669"/>
    <property type="project" value="InterPro"/>
</dbReference>
<dbReference type="AlphaFoldDB" id="A4BRF3"/>